<dbReference type="HOGENOM" id="CLU_2722040_0_0_1"/>
<dbReference type="VEuPathDB" id="FungiDB:CPSG_07227"/>
<evidence type="ECO:0000313" key="2">
    <source>
        <dbReference type="Proteomes" id="UP000002497"/>
    </source>
</evidence>
<sequence length="72" mass="8061">MQAPDIALTETRSSKGCDGRLRLLYVVLASHAPDRIRENLRGGVIYSFQPTASQRVCPKYQEERGLLSRTSP</sequence>
<organism evidence="2">
    <name type="scientific">Coccidioides posadasii (strain RMSCC 757 / Silveira)</name>
    <name type="common">Valley fever fungus</name>
    <dbReference type="NCBI Taxonomy" id="443226"/>
    <lineage>
        <taxon>Eukaryota</taxon>
        <taxon>Fungi</taxon>
        <taxon>Dikarya</taxon>
        <taxon>Ascomycota</taxon>
        <taxon>Pezizomycotina</taxon>
        <taxon>Eurotiomycetes</taxon>
        <taxon>Eurotiomycetidae</taxon>
        <taxon>Onygenales</taxon>
        <taxon>Onygenaceae</taxon>
        <taxon>Coccidioides</taxon>
    </lineage>
</organism>
<proteinExistence type="predicted"/>
<dbReference type="EMBL" id="GL636498">
    <property type="protein sequence ID" value="EFW16177.1"/>
    <property type="molecule type" value="Genomic_DNA"/>
</dbReference>
<protein>
    <submittedName>
        <fullName evidence="1">Uncharacterized protein</fullName>
    </submittedName>
</protein>
<keyword evidence="2" id="KW-1185">Reference proteome</keyword>
<dbReference type="Proteomes" id="UP000002497">
    <property type="component" value="Unassembled WGS sequence"/>
</dbReference>
<gene>
    <name evidence="1" type="ORF">CPSG_07227</name>
</gene>
<accession>E9DBM5</accession>
<name>E9DBM5_COCPS</name>
<evidence type="ECO:0000313" key="1">
    <source>
        <dbReference type="EMBL" id="EFW16177.1"/>
    </source>
</evidence>
<reference evidence="2" key="2">
    <citation type="submission" date="2010-03" db="EMBL/GenBank/DDBJ databases">
        <title>The genome sequence of Coccidioides posadasii strain Silveira.</title>
        <authorList>
            <consortium name="The Broad Institute Genome Sequencing Center for Infectious Disease"/>
            <person name="Neafsey D."/>
            <person name="Orbach M."/>
            <person name="Henn M.R."/>
            <person name="Cole G.T."/>
            <person name="Galgiani J."/>
            <person name="Gardner M.J."/>
            <person name="Kirkland T.N."/>
            <person name="Taylor J.W."/>
            <person name="Young S.K."/>
            <person name="Zeng Q."/>
            <person name="Koehrsen M."/>
            <person name="Alvarado L."/>
            <person name="Berlin A."/>
            <person name="Borenstein D."/>
            <person name="Chapman S.B."/>
            <person name="Chen Z."/>
            <person name="Engels R."/>
            <person name="Freedman E."/>
            <person name="Gellesch M."/>
            <person name="Goldberg J."/>
            <person name="Griggs A."/>
            <person name="Gujja S."/>
            <person name="Heilman E."/>
            <person name="Heiman D."/>
            <person name="Howarth C."/>
            <person name="Jen D."/>
            <person name="Larson L."/>
            <person name="Mehta T."/>
            <person name="Neiman D."/>
            <person name="Park D."/>
            <person name="Pearson M."/>
            <person name="Richards J."/>
            <person name="Roberts A."/>
            <person name="Saif S."/>
            <person name="Shea T."/>
            <person name="Shenoy N."/>
            <person name="Sisk P."/>
            <person name="Stolte C."/>
            <person name="Sykes S."/>
            <person name="Walk T."/>
            <person name="White J."/>
            <person name="Yandava C."/>
            <person name="Haas B."/>
            <person name="Nusbaum C."/>
            <person name="Birren B."/>
        </authorList>
    </citation>
    <scope>NUCLEOTIDE SEQUENCE [LARGE SCALE GENOMIC DNA]</scope>
    <source>
        <strain evidence="2">RMSCC 757 / Silveira</strain>
    </source>
</reference>
<dbReference type="AlphaFoldDB" id="E9DBM5"/>
<reference evidence="2" key="1">
    <citation type="journal article" date="2010" name="Genome Res.">
        <title>Population genomic sequencing of Coccidioides fungi reveals recent hybridization and transposon control.</title>
        <authorList>
            <person name="Neafsey D.E."/>
            <person name="Barker B.M."/>
            <person name="Sharpton T.J."/>
            <person name="Stajich J.E."/>
            <person name="Park D.J."/>
            <person name="Whiston E."/>
            <person name="Hung C.-Y."/>
            <person name="McMahan C."/>
            <person name="White J."/>
            <person name="Sykes S."/>
            <person name="Heiman D."/>
            <person name="Young S."/>
            <person name="Zeng Q."/>
            <person name="Abouelleil A."/>
            <person name="Aftuck L."/>
            <person name="Bessette D."/>
            <person name="Brown A."/>
            <person name="FitzGerald M."/>
            <person name="Lui A."/>
            <person name="Macdonald J.P."/>
            <person name="Priest M."/>
            <person name="Orbach M.J."/>
            <person name="Galgiani J.N."/>
            <person name="Kirkland T.N."/>
            <person name="Cole G.T."/>
            <person name="Birren B.W."/>
            <person name="Henn M.R."/>
            <person name="Taylor J.W."/>
            <person name="Rounsley S.D."/>
        </authorList>
    </citation>
    <scope>NUCLEOTIDE SEQUENCE [LARGE SCALE GENOMIC DNA]</scope>
    <source>
        <strain evidence="2">RMSCC 757 / Silveira</strain>
    </source>
</reference>